<dbReference type="EMBL" id="GBXM01100955">
    <property type="protein sequence ID" value="JAH07622.1"/>
    <property type="molecule type" value="Transcribed_RNA"/>
</dbReference>
<accession>A0A0E9PTL3</accession>
<reference evidence="1" key="2">
    <citation type="journal article" date="2015" name="Fish Shellfish Immunol.">
        <title>Early steps in the European eel (Anguilla anguilla)-Vibrio vulnificus interaction in the gills: Role of the RtxA13 toxin.</title>
        <authorList>
            <person name="Callol A."/>
            <person name="Pajuelo D."/>
            <person name="Ebbesson L."/>
            <person name="Teles M."/>
            <person name="MacKenzie S."/>
            <person name="Amaro C."/>
        </authorList>
    </citation>
    <scope>NUCLEOTIDE SEQUENCE</scope>
</reference>
<organism evidence="1">
    <name type="scientific">Anguilla anguilla</name>
    <name type="common">European freshwater eel</name>
    <name type="synonym">Muraena anguilla</name>
    <dbReference type="NCBI Taxonomy" id="7936"/>
    <lineage>
        <taxon>Eukaryota</taxon>
        <taxon>Metazoa</taxon>
        <taxon>Chordata</taxon>
        <taxon>Craniata</taxon>
        <taxon>Vertebrata</taxon>
        <taxon>Euteleostomi</taxon>
        <taxon>Actinopterygii</taxon>
        <taxon>Neopterygii</taxon>
        <taxon>Teleostei</taxon>
        <taxon>Anguilliformes</taxon>
        <taxon>Anguillidae</taxon>
        <taxon>Anguilla</taxon>
    </lineage>
</organism>
<reference evidence="1" key="1">
    <citation type="submission" date="2014-11" db="EMBL/GenBank/DDBJ databases">
        <authorList>
            <person name="Amaro Gonzalez C."/>
        </authorList>
    </citation>
    <scope>NUCLEOTIDE SEQUENCE</scope>
</reference>
<dbReference type="AlphaFoldDB" id="A0A0E9PTL3"/>
<sequence length="69" mass="7915">MEHVDSTSDVIMMIDYYQLFVGQSKNNVRGELSCASWKRNANGGRNGKEIFQVSKITSEILFFNVFFCL</sequence>
<proteinExistence type="predicted"/>
<protein>
    <submittedName>
        <fullName evidence="1">Uncharacterized protein</fullName>
    </submittedName>
</protein>
<evidence type="ECO:0000313" key="1">
    <source>
        <dbReference type="EMBL" id="JAH07622.1"/>
    </source>
</evidence>
<name>A0A0E9PTL3_ANGAN</name>